<feature type="compositionally biased region" description="Basic and acidic residues" evidence="1">
    <location>
        <begin position="667"/>
        <end position="683"/>
    </location>
</feature>
<dbReference type="Proteomes" id="UP000758603">
    <property type="component" value="Unassembled WGS sequence"/>
</dbReference>
<reference evidence="3" key="1">
    <citation type="journal article" date="2021" name="Nat. Commun.">
        <title>Genetic determinants of endophytism in the Arabidopsis root mycobiome.</title>
        <authorList>
            <person name="Mesny F."/>
            <person name="Miyauchi S."/>
            <person name="Thiergart T."/>
            <person name="Pickel B."/>
            <person name="Atanasova L."/>
            <person name="Karlsson M."/>
            <person name="Huettel B."/>
            <person name="Barry K.W."/>
            <person name="Haridas S."/>
            <person name="Chen C."/>
            <person name="Bauer D."/>
            <person name="Andreopoulos W."/>
            <person name="Pangilinan J."/>
            <person name="LaButti K."/>
            <person name="Riley R."/>
            <person name="Lipzen A."/>
            <person name="Clum A."/>
            <person name="Drula E."/>
            <person name="Henrissat B."/>
            <person name="Kohler A."/>
            <person name="Grigoriev I.V."/>
            <person name="Martin F.M."/>
            <person name="Hacquard S."/>
        </authorList>
    </citation>
    <scope>NUCLEOTIDE SEQUENCE</scope>
    <source>
        <strain evidence="3">MPI-SDFR-AT-0073</strain>
    </source>
</reference>
<dbReference type="Pfam" id="PF00169">
    <property type="entry name" value="PH"/>
    <property type="match status" value="1"/>
</dbReference>
<dbReference type="Gene3D" id="2.30.29.30">
    <property type="entry name" value="Pleckstrin-homology domain (PH domain)/Phosphotyrosine-binding domain (PTB)"/>
    <property type="match status" value="1"/>
</dbReference>
<feature type="compositionally biased region" description="Low complexity" evidence="1">
    <location>
        <begin position="831"/>
        <end position="840"/>
    </location>
</feature>
<feature type="compositionally biased region" description="Pro residues" evidence="1">
    <location>
        <begin position="593"/>
        <end position="602"/>
    </location>
</feature>
<dbReference type="OrthoDB" id="5563754at2759"/>
<feature type="compositionally biased region" description="Polar residues" evidence="1">
    <location>
        <begin position="989"/>
        <end position="998"/>
    </location>
</feature>
<name>A0A9P8ZUM5_9PEZI</name>
<evidence type="ECO:0000256" key="1">
    <source>
        <dbReference type="SAM" id="MobiDB-lite"/>
    </source>
</evidence>
<dbReference type="SUPFAM" id="SSF50729">
    <property type="entry name" value="PH domain-like"/>
    <property type="match status" value="1"/>
</dbReference>
<dbReference type="InterPro" id="IPR001849">
    <property type="entry name" value="PH_domain"/>
</dbReference>
<dbReference type="SMART" id="SM00233">
    <property type="entry name" value="PH"/>
    <property type="match status" value="1"/>
</dbReference>
<feature type="compositionally biased region" description="Low complexity" evidence="1">
    <location>
        <begin position="927"/>
        <end position="936"/>
    </location>
</feature>
<evidence type="ECO:0000259" key="2">
    <source>
        <dbReference type="PROSITE" id="PS50003"/>
    </source>
</evidence>
<feature type="compositionally biased region" description="Polar residues" evidence="1">
    <location>
        <begin position="1124"/>
        <end position="1136"/>
    </location>
</feature>
<feature type="region of interest" description="Disordered" evidence="1">
    <location>
        <begin position="1"/>
        <end position="96"/>
    </location>
</feature>
<evidence type="ECO:0000313" key="4">
    <source>
        <dbReference type="Proteomes" id="UP000758603"/>
    </source>
</evidence>
<feature type="compositionally biased region" description="Polar residues" evidence="1">
    <location>
        <begin position="1274"/>
        <end position="1285"/>
    </location>
</feature>
<sequence>MSQFSTGGSPRDSFASPSKTTPSQDPPFSKPDFHTQAHQNTPQPPTYTQTYTDEPSTPAPSSPVALNHDHSPIDESPAPLQGHTRTRGRSSSRPLSMVQTYQPSMMDVNQDTIPELQPIFTFLNSHGNKLYQEGYFLKLDDQNTQGKPNPDRTWTEYFAQLVGTVLSLWDAAELDAAGEDGEVLPKFINLTDASIKMIDSLPTRSSEEQPLQNILSISTAGRNRYLLHFNSRHSLIQWTAGIRLAMFEHSTLQEAYTGALIAGKGKTLNNIGVIMERTREIKQEWVRVRFGAGVPWKRCWCVISPPDEKEFQKMLKDYKKKSPYDRSHPPILKGDIKFYEDRKEGRKMKKAKPIATITDAYSAFALYPQAKSLIDASTLLKIEGNITIHTDPPSSTEGFVFIMPEVHPAVSGFGMMLQFLFPTWDTFGLYGRPGRLVASTIDSRSLMFAMPKHKRYGYLEILDVTSLILQEGSSGWTERDWKKKLKDLTGERMTTVDDTPTANTHSRTNSRTKRLSFGPATEAGPKPRVGFTDGGAPPTPVRSSRSMSLNVRPAPRNDSAPPVPRVQPGPSAMASAMKSGHNRNASDSSLPEGAPPQPPPHLVSPIGDSPSGRGPNPARNFVNDLASTPERVSSDEEREPATQALEGMRHLETPEPVSQPPAFTHAPGEKPQQRPYHSPELRRANSRMSVTTLAQLAQAGGIEGVAKQEGWIDDNGGAEDQSPVAHHNDQHGPTMVHAAHGTNPGMNANTGSREDLRGLKPHSPGLPPPSSELSKQRSKSPLHQTMAIPNPGPRGPSPGSRPGTPGSQGVRSPPPGAMGIGPQGRPPPGRGQPSMPQGRGYPPNMAPYGRGGPGNMGPPPRGPPNATAPNMYRGPPGPPGPGDRPDTPNSRRQPPPLNTSPPVQRKPLPARGDSLAHRNLPNNEVPSSPTASSSGSFTRGIDPDIVAHIHGPGSSGRATPQSGRQRQNTGLSTTSSNYDSTGSPDYASTRPSTDSSASVERPRAGVLRTVGDSSVPQASEYDVPDVNFGPTFNYAANQSRSKTPTPNVVPSPHPFSPGTNGPRKPSGGDMTHGRNASDETVQRRSVIWQPPTPGVTAGPSTSGQGLTAEQFVQQRAAVAATPLYSHQRQPSANTLNAYRAGTPTPPLDRGQGRDYMHSHSRSTSQDLLQRPSSRGAGAVLGGQGEGHLSAREQEHVARMTGTPLISVAGNRNAPHADGGLVGAIGAREREKQQMRQGYSSQAVQQAINSRQQQQAMQNYQQPLPSPGLPPPSGMYSNLGRQSPGPQQGYGFPQSPGPQQGYGFPQSPGPQQSFTFPQAMPSPGIQGGVGWASPGAGFGSPRQGSFPLQSPGFVPQQAQLSPQYVALSGQNPRTAQPGRPGYQPPNPGHAF</sequence>
<feature type="domain" description="PH" evidence="2">
    <location>
        <begin position="129"/>
        <end position="247"/>
    </location>
</feature>
<feature type="region of interest" description="Disordered" evidence="1">
    <location>
        <begin position="707"/>
        <end position="1109"/>
    </location>
</feature>
<accession>A0A9P8ZUM5</accession>
<dbReference type="EMBL" id="JAGPXC010000007">
    <property type="protein sequence ID" value="KAH6648368.1"/>
    <property type="molecule type" value="Genomic_DNA"/>
</dbReference>
<feature type="compositionally biased region" description="Polar residues" evidence="1">
    <location>
        <begin position="1355"/>
        <end position="1373"/>
    </location>
</feature>
<feature type="region of interest" description="Disordered" evidence="1">
    <location>
        <begin position="492"/>
        <end position="686"/>
    </location>
</feature>
<protein>
    <recommendedName>
        <fullName evidence="2">PH domain-containing protein</fullName>
    </recommendedName>
</protein>
<dbReference type="GeneID" id="70129351"/>
<dbReference type="RefSeq" id="XP_045954875.1">
    <property type="nucleotide sequence ID" value="XM_046100459.1"/>
</dbReference>
<feature type="compositionally biased region" description="Polar residues" evidence="1">
    <location>
        <begin position="1161"/>
        <end position="1172"/>
    </location>
</feature>
<feature type="compositionally biased region" description="Polar residues" evidence="1">
    <location>
        <begin position="1034"/>
        <end position="1046"/>
    </location>
</feature>
<feature type="compositionally biased region" description="Basic and acidic residues" evidence="1">
    <location>
        <begin position="1071"/>
        <end position="1082"/>
    </location>
</feature>
<feature type="compositionally biased region" description="Pro residues" evidence="1">
    <location>
        <begin position="1263"/>
        <end position="1272"/>
    </location>
</feature>
<feature type="region of interest" description="Disordered" evidence="1">
    <location>
        <begin position="1230"/>
        <end position="1390"/>
    </location>
</feature>
<dbReference type="FunFam" id="2.30.29.30:FF:000203">
    <property type="entry name" value="PH domain-containing protein"/>
    <property type="match status" value="1"/>
</dbReference>
<feature type="compositionally biased region" description="Low complexity" evidence="1">
    <location>
        <begin position="797"/>
        <end position="809"/>
    </location>
</feature>
<feature type="region of interest" description="Disordered" evidence="1">
    <location>
        <begin position="1122"/>
        <end position="1189"/>
    </location>
</feature>
<evidence type="ECO:0000313" key="3">
    <source>
        <dbReference type="EMBL" id="KAH6648368.1"/>
    </source>
</evidence>
<dbReference type="PROSITE" id="PS50003">
    <property type="entry name" value="PH_DOMAIN"/>
    <property type="match status" value="1"/>
</dbReference>
<keyword evidence="4" id="KW-1185">Reference proteome</keyword>
<proteinExistence type="predicted"/>
<feature type="compositionally biased region" description="Low complexity" evidence="1">
    <location>
        <begin position="1241"/>
        <end position="1262"/>
    </location>
</feature>
<comment type="caution">
    <text evidence="3">The sequence shown here is derived from an EMBL/GenBank/DDBJ whole genome shotgun (WGS) entry which is preliminary data.</text>
</comment>
<feature type="compositionally biased region" description="Polar residues" evidence="1">
    <location>
        <begin position="956"/>
        <end position="983"/>
    </location>
</feature>
<dbReference type="InterPro" id="IPR058155">
    <property type="entry name" value="Skg3/CAF120-like_PH"/>
</dbReference>
<dbReference type="InterPro" id="IPR011993">
    <property type="entry name" value="PH-like_dom_sf"/>
</dbReference>
<organism evidence="3 4">
    <name type="scientific">Truncatella angustata</name>
    <dbReference type="NCBI Taxonomy" id="152316"/>
    <lineage>
        <taxon>Eukaryota</taxon>
        <taxon>Fungi</taxon>
        <taxon>Dikarya</taxon>
        <taxon>Ascomycota</taxon>
        <taxon>Pezizomycotina</taxon>
        <taxon>Sordariomycetes</taxon>
        <taxon>Xylariomycetidae</taxon>
        <taxon>Amphisphaeriales</taxon>
        <taxon>Sporocadaceae</taxon>
        <taxon>Truncatella</taxon>
    </lineage>
</organism>
<feature type="compositionally biased region" description="Pro residues" evidence="1">
    <location>
        <begin position="1381"/>
        <end position="1390"/>
    </location>
</feature>
<feature type="compositionally biased region" description="Polar residues" evidence="1">
    <location>
        <begin position="496"/>
        <end position="507"/>
    </location>
</feature>
<feature type="compositionally biased region" description="Polar residues" evidence="1">
    <location>
        <begin position="1098"/>
        <end position="1109"/>
    </location>
</feature>
<gene>
    <name evidence="3" type="ORF">BKA67DRAFT_538410</name>
</gene>
<dbReference type="Pfam" id="PF25381">
    <property type="entry name" value="PH_26"/>
    <property type="match status" value="1"/>
</dbReference>